<sequence length="247" mass="26404">MGCCYDHRCSLVIRTIQLLSLIVVTAIFSFITCLINFNSLGLSMRLITLTTLSGIATACFLASLYPVARPSRLLFQLSIVADVLMIGAMAAIQALLRVSKVPESCWSLTRQNYNPGDRDTTPAPGFDTIRFGKPDYPGELDKYCPSVKGAYYLVVLNTSLLFVTIIFSALYLRGAKCHPTGTCSRTNKSATTGTQIGVSDIVTEPNGPAAVPAGSDPPPYSEVAPGSAEERGRGPFNGQPQGKSEAV</sequence>
<feature type="compositionally biased region" description="Polar residues" evidence="1">
    <location>
        <begin position="238"/>
        <end position="247"/>
    </location>
</feature>
<feature type="transmembrane region" description="Helical" evidence="2">
    <location>
        <begin position="150"/>
        <end position="172"/>
    </location>
</feature>
<proteinExistence type="predicted"/>
<feature type="region of interest" description="Disordered" evidence="1">
    <location>
        <begin position="202"/>
        <end position="247"/>
    </location>
</feature>
<feature type="transmembrane region" description="Helical" evidence="2">
    <location>
        <begin position="74"/>
        <end position="96"/>
    </location>
</feature>
<comment type="caution">
    <text evidence="3">The sequence shown here is derived from an EMBL/GenBank/DDBJ whole genome shotgun (WGS) entry which is preliminary data.</text>
</comment>
<feature type="transmembrane region" description="Helical" evidence="2">
    <location>
        <begin position="18"/>
        <end position="40"/>
    </location>
</feature>
<evidence type="ECO:0000313" key="4">
    <source>
        <dbReference type="Proteomes" id="UP000698800"/>
    </source>
</evidence>
<keyword evidence="2" id="KW-1133">Transmembrane helix</keyword>
<dbReference type="AlphaFoldDB" id="A0A9P8II06"/>
<keyword evidence="4" id="KW-1185">Reference proteome</keyword>
<gene>
    <name evidence="3" type="ORF">FGG08_000504</name>
</gene>
<organism evidence="3 4">
    <name type="scientific">Glutinoglossum americanum</name>
    <dbReference type="NCBI Taxonomy" id="1670608"/>
    <lineage>
        <taxon>Eukaryota</taxon>
        <taxon>Fungi</taxon>
        <taxon>Dikarya</taxon>
        <taxon>Ascomycota</taxon>
        <taxon>Pezizomycotina</taxon>
        <taxon>Geoglossomycetes</taxon>
        <taxon>Geoglossales</taxon>
        <taxon>Geoglossaceae</taxon>
        <taxon>Glutinoglossum</taxon>
    </lineage>
</organism>
<keyword evidence="2" id="KW-0812">Transmembrane</keyword>
<evidence type="ECO:0008006" key="5">
    <source>
        <dbReference type="Google" id="ProtNLM"/>
    </source>
</evidence>
<feature type="transmembrane region" description="Helical" evidence="2">
    <location>
        <begin position="46"/>
        <end position="67"/>
    </location>
</feature>
<keyword evidence="2" id="KW-0472">Membrane</keyword>
<name>A0A9P8II06_9PEZI</name>
<evidence type="ECO:0000256" key="2">
    <source>
        <dbReference type="SAM" id="Phobius"/>
    </source>
</evidence>
<accession>A0A9P8II06</accession>
<dbReference type="EMBL" id="JAGHQL010000006">
    <property type="protein sequence ID" value="KAH0545363.1"/>
    <property type="molecule type" value="Genomic_DNA"/>
</dbReference>
<dbReference type="Proteomes" id="UP000698800">
    <property type="component" value="Unassembled WGS sequence"/>
</dbReference>
<reference evidence="3" key="1">
    <citation type="submission" date="2021-03" db="EMBL/GenBank/DDBJ databases">
        <title>Comparative genomics and phylogenomic investigation of the class Geoglossomycetes provide insights into ecological specialization and systematics.</title>
        <authorList>
            <person name="Melie T."/>
            <person name="Pirro S."/>
            <person name="Miller A.N."/>
            <person name="Quandt A."/>
        </authorList>
    </citation>
    <scope>NUCLEOTIDE SEQUENCE</scope>
    <source>
        <strain evidence="3">GBOQ0MN5Z8</strain>
    </source>
</reference>
<evidence type="ECO:0000256" key="1">
    <source>
        <dbReference type="SAM" id="MobiDB-lite"/>
    </source>
</evidence>
<protein>
    <recommendedName>
        <fullName evidence="5">MARVEL domain-containing protein</fullName>
    </recommendedName>
</protein>
<evidence type="ECO:0000313" key="3">
    <source>
        <dbReference type="EMBL" id="KAH0545363.1"/>
    </source>
</evidence>